<accession>A0ACC0BG00</accession>
<keyword evidence="2" id="KW-1185">Reference proteome</keyword>
<dbReference type="EMBL" id="CM044703">
    <property type="protein sequence ID" value="KAI5671552.1"/>
    <property type="molecule type" value="Genomic_DNA"/>
</dbReference>
<comment type="caution">
    <text evidence="1">The sequence shown here is derived from an EMBL/GenBank/DDBJ whole genome shotgun (WGS) entry which is preliminary data.</text>
</comment>
<organism evidence="1 2">
    <name type="scientific">Catharanthus roseus</name>
    <name type="common">Madagascar periwinkle</name>
    <name type="synonym">Vinca rosea</name>
    <dbReference type="NCBI Taxonomy" id="4058"/>
    <lineage>
        <taxon>Eukaryota</taxon>
        <taxon>Viridiplantae</taxon>
        <taxon>Streptophyta</taxon>
        <taxon>Embryophyta</taxon>
        <taxon>Tracheophyta</taxon>
        <taxon>Spermatophyta</taxon>
        <taxon>Magnoliopsida</taxon>
        <taxon>eudicotyledons</taxon>
        <taxon>Gunneridae</taxon>
        <taxon>Pentapetalae</taxon>
        <taxon>asterids</taxon>
        <taxon>lamiids</taxon>
        <taxon>Gentianales</taxon>
        <taxon>Apocynaceae</taxon>
        <taxon>Rauvolfioideae</taxon>
        <taxon>Vinceae</taxon>
        <taxon>Catharanthinae</taxon>
        <taxon>Catharanthus</taxon>
    </lineage>
</organism>
<proteinExistence type="predicted"/>
<evidence type="ECO:0000313" key="2">
    <source>
        <dbReference type="Proteomes" id="UP001060085"/>
    </source>
</evidence>
<gene>
    <name evidence="1" type="ORF">M9H77_11916</name>
</gene>
<dbReference type="Proteomes" id="UP001060085">
    <property type="component" value="Linkage Group LG03"/>
</dbReference>
<evidence type="ECO:0000313" key="1">
    <source>
        <dbReference type="EMBL" id="KAI5671552.1"/>
    </source>
</evidence>
<sequence length="229" mass="24444">MSNDNIGNVDDDMVEESHVRRMKKDAYYVASADGPGLILTTVHGGRGVHLNPPPVAGLYQRLTVRARATEGGRLLEAWANSASVRRGMAAIASSNGACLAEEEDNIGPIGPSHSNGPSYSNGPNCFPNLTADQCLVRKSPTRQRKEKRTQPNRTAQAPDSSDPTPTTGPTLSNDEAQRPQPSSPGPTEIPSDDGTVQQVKPDTQLAVPNHSKDSIAKPTIVYSPFSPRK</sequence>
<reference evidence="2" key="1">
    <citation type="journal article" date="2023" name="Nat. Plants">
        <title>Single-cell RNA sequencing provides a high-resolution roadmap for understanding the multicellular compartmentation of specialized metabolism.</title>
        <authorList>
            <person name="Sun S."/>
            <person name="Shen X."/>
            <person name="Li Y."/>
            <person name="Li Y."/>
            <person name="Wang S."/>
            <person name="Li R."/>
            <person name="Zhang H."/>
            <person name="Shen G."/>
            <person name="Guo B."/>
            <person name="Wei J."/>
            <person name="Xu J."/>
            <person name="St-Pierre B."/>
            <person name="Chen S."/>
            <person name="Sun C."/>
        </authorList>
    </citation>
    <scope>NUCLEOTIDE SEQUENCE [LARGE SCALE GENOMIC DNA]</scope>
</reference>
<protein>
    <submittedName>
        <fullName evidence="1">Uncharacterized protein</fullName>
    </submittedName>
</protein>
<name>A0ACC0BG00_CATRO</name>